<proteinExistence type="predicted"/>
<dbReference type="AlphaFoldDB" id="A0A815C3R0"/>
<evidence type="ECO:0000313" key="4">
    <source>
        <dbReference type="Proteomes" id="UP000663854"/>
    </source>
</evidence>
<evidence type="ECO:0000313" key="3">
    <source>
        <dbReference type="EMBL" id="CAF1560417.1"/>
    </source>
</evidence>
<evidence type="ECO:0000313" key="5">
    <source>
        <dbReference type="Proteomes" id="UP000663870"/>
    </source>
</evidence>
<keyword evidence="5" id="KW-1185">Reference proteome</keyword>
<sequence length="79" mass="8776">MMKMLHPSSGRINFNVVSEKSKSTNNNEQSSTTTTTTTKQDQNVIQPDNKIEIETKTKDAINNAIKLQSSNNSTTTNMN</sequence>
<dbReference type="EMBL" id="CAJNOH010002237">
    <property type="protein sequence ID" value="CAF1281863.1"/>
    <property type="molecule type" value="Genomic_DNA"/>
</dbReference>
<feature type="compositionally biased region" description="Low complexity" evidence="1">
    <location>
        <begin position="23"/>
        <end position="40"/>
    </location>
</feature>
<dbReference type="EMBL" id="CAJNOL010003381">
    <property type="protein sequence ID" value="CAF1560417.1"/>
    <property type="molecule type" value="Genomic_DNA"/>
</dbReference>
<name>A0A815C3R0_9BILA</name>
<protein>
    <submittedName>
        <fullName evidence="2">Uncharacterized protein</fullName>
    </submittedName>
</protein>
<evidence type="ECO:0000256" key="1">
    <source>
        <dbReference type="SAM" id="MobiDB-lite"/>
    </source>
</evidence>
<gene>
    <name evidence="3" type="ORF">JXQ802_LOCUS44312</name>
    <name evidence="2" type="ORF">PYM288_LOCUS28924</name>
</gene>
<organism evidence="2 4">
    <name type="scientific">Rotaria sordida</name>
    <dbReference type="NCBI Taxonomy" id="392033"/>
    <lineage>
        <taxon>Eukaryota</taxon>
        <taxon>Metazoa</taxon>
        <taxon>Spiralia</taxon>
        <taxon>Gnathifera</taxon>
        <taxon>Rotifera</taxon>
        <taxon>Eurotatoria</taxon>
        <taxon>Bdelloidea</taxon>
        <taxon>Philodinida</taxon>
        <taxon>Philodinidae</taxon>
        <taxon>Rotaria</taxon>
    </lineage>
</organism>
<dbReference type="Proteomes" id="UP000663854">
    <property type="component" value="Unassembled WGS sequence"/>
</dbReference>
<feature type="region of interest" description="Disordered" evidence="1">
    <location>
        <begin position="1"/>
        <end position="49"/>
    </location>
</feature>
<evidence type="ECO:0000313" key="2">
    <source>
        <dbReference type="EMBL" id="CAF1281863.1"/>
    </source>
</evidence>
<dbReference type="Proteomes" id="UP000663870">
    <property type="component" value="Unassembled WGS sequence"/>
</dbReference>
<accession>A0A815C3R0</accession>
<comment type="caution">
    <text evidence="2">The sequence shown here is derived from an EMBL/GenBank/DDBJ whole genome shotgun (WGS) entry which is preliminary data.</text>
</comment>
<reference evidence="2" key="1">
    <citation type="submission" date="2021-02" db="EMBL/GenBank/DDBJ databases">
        <authorList>
            <person name="Nowell W R."/>
        </authorList>
    </citation>
    <scope>NUCLEOTIDE SEQUENCE</scope>
</reference>